<name>A0ABQ0LWH1_MYCCL</name>
<keyword evidence="3" id="KW-1185">Reference proteome</keyword>
<evidence type="ECO:0000313" key="2">
    <source>
        <dbReference type="EMBL" id="GAT55418.1"/>
    </source>
</evidence>
<sequence>MAPAISTLLNTILVALNAANTPTPFDPGFNITAVAATAKSLPSHVWEFGTAIEALLELDTPKYSVFGPSPFPVPTLDPAAVPALAYAQAKIVLGTGAFALDNGDGAAGDPASLGVGATMLGKTNQTFADAAAGEIEYLLSNVPRWVNGAISHRADVAELWADFMYMAPPFIAFYGADSDNATLLETAYIQFELSLELLPFGGSSRTQARYLSGCEDSLPVPAAYAYRSPVFLRGHQPRSCLTILAHGIDLPSLKNAEHPILG</sequence>
<keyword evidence="1" id="KW-0732">Signal</keyword>
<protein>
    <submittedName>
        <fullName evidence="2">Uncharacterized protein</fullName>
    </submittedName>
</protein>
<evidence type="ECO:0000256" key="1">
    <source>
        <dbReference type="SAM" id="SignalP"/>
    </source>
</evidence>
<dbReference type="Gene3D" id="1.50.10.10">
    <property type="match status" value="1"/>
</dbReference>
<feature type="chain" id="PRO_5046297505" evidence="1">
    <location>
        <begin position="19"/>
        <end position="262"/>
    </location>
</feature>
<feature type="signal peptide" evidence="1">
    <location>
        <begin position="1"/>
        <end position="18"/>
    </location>
</feature>
<reference evidence="2" key="1">
    <citation type="submission" date="2014-09" db="EMBL/GenBank/DDBJ databases">
        <title>Genome sequence of the luminous mushroom Mycena chlorophos for searching fungal bioluminescence genes.</title>
        <authorList>
            <person name="Tanaka Y."/>
            <person name="Kasuga D."/>
            <person name="Oba Y."/>
            <person name="Hase S."/>
            <person name="Sato K."/>
            <person name="Oba Y."/>
            <person name="Sakakibara Y."/>
        </authorList>
    </citation>
    <scope>NUCLEOTIDE SEQUENCE</scope>
</reference>
<dbReference type="PANTHER" id="PTHR41814:SF1">
    <property type="entry name" value="CELLULASE"/>
    <property type="match status" value="1"/>
</dbReference>
<accession>A0ABQ0LWH1</accession>
<organism evidence="2 3">
    <name type="scientific">Mycena chlorophos</name>
    <name type="common">Agaric fungus</name>
    <name type="synonym">Agaricus chlorophos</name>
    <dbReference type="NCBI Taxonomy" id="658473"/>
    <lineage>
        <taxon>Eukaryota</taxon>
        <taxon>Fungi</taxon>
        <taxon>Dikarya</taxon>
        <taxon>Basidiomycota</taxon>
        <taxon>Agaricomycotina</taxon>
        <taxon>Agaricomycetes</taxon>
        <taxon>Agaricomycetidae</taxon>
        <taxon>Agaricales</taxon>
        <taxon>Marasmiineae</taxon>
        <taxon>Mycenaceae</taxon>
        <taxon>Mycena</taxon>
    </lineage>
</organism>
<evidence type="ECO:0000313" key="3">
    <source>
        <dbReference type="Proteomes" id="UP000815677"/>
    </source>
</evidence>
<dbReference type="EMBL" id="DF849013">
    <property type="protein sequence ID" value="GAT55418.1"/>
    <property type="molecule type" value="Genomic_DNA"/>
</dbReference>
<gene>
    <name evidence="2" type="ORF">MCHLO_12193</name>
</gene>
<dbReference type="Proteomes" id="UP000815677">
    <property type="component" value="Unassembled WGS sequence"/>
</dbReference>
<dbReference type="InterPro" id="IPR012341">
    <property type="entry name" value="6hp_glycosidase-like_sf"/>
</dbReference>
<proteinExistence type="predicted"/>
<dbReference type="PANTHER" id="PTHR41814">
    <property type="entry name" value="EXPRESSED PROTEIN"/>
    <property type="match status" value="1"/>
</dbReference>